<comment type="subcellular location">
    <subcellularLocation>
        <location evidence="1">Membrane</location>
        <topology evidence="1">Multi-pass membrane protein</topology>
    </subcellularLocation>
</comment>
<evidence type="ECO:0000256" key="3">
    <source>
        <dbReference type="ARBA" id="ARBA00022989"/>
    </source>
</evidence>
<keyword evidence="2 5" id="KW-0812">Transmembrane</keyword>
<feature type="transmembrane region" description="Helical" evidence="5">
    <location>
        <begin position="322"/>
        <end position="342"/>
    </location>
</feature>
<dbReference type="InterPro" id="IPR050368">
    <property type="entry name" value="ClC-type_chloride_channel"/>
</dbReference>
<feature type="transmembrane region" description="Helical" evidence="5">
    <location>
        <begin position="266"/>
        <end position="285"/>
    </location>
</feature>
<gene>
    <name evidence="6" type="ORF">SAMN03080603_01485</name>
</gene>
<dbReference type="AlphaFoldDB" id="A0A1H3GEY1"/>
<dbReference type="RefSeq" id="WP_091461746.1">
    <property type="nucleotide sequence ID" value="NZ_FNPD01000008.1"/>
</dbReference>
<protein>
    <submittedName>
        <fullName evidence="6">H+/Cl-antiporter ClcA</fullName>
    </submittedName>
</protein>
<evidence type="ECO:0000256" key="2">
    <source>
        <dbReference type="ARBA" id="ARBA00022692"/>
    </source>
</evidence>
<feature type="transmembrane region" description="Helical" evidence="5">
    <location>
        <begin position="189"/>
        <end position="213"/>
    </location>
</feature>
<evidence type="ECO:0000256" key="1">
    <source>
        <dbReference type="ARBA" id="ARBA00004141"/>
    </source>
</evidence>
<dbReference type="PANTHER" id="PTHR43427">
    <property type="entry name" value="CHLORIDE CHANNEL PROTEIN CLC-E"/>
    <property type="match status" value="1"/>
</dbReference>
<feature type="transmembrane region" description="Helical" evidence="5">
    <location>
        <begin position="297"/>
        <end position="316"/>
    </location>
</feature>
<sequence>MKNGDDKRVEEIFVLLYSAAKWGILSLLAGLIVGGVASVFLHLLEGSVTFVGGLPPFWRILLLPLGLLASAFLIKTFAPEAHGHGTEKVIEAVHYKQGYIPLKIVPVKLAATITTLASGGSVGKEGPCAQIGGGLMSWLAGLLRLDVEDRKKLVVCGISAGFSAVFGTPISGAVFGVEVLYIGQMLYDVLLPSFISGIIARIVATSFGIPGLAGRIIPISLEWKVILLSVMAGIFFGFVSIMHIEMLNYTESRFKKLDMSWWKKPLFGGFLLLAMALTLGTRYLGLGMDTVYEALSGARVPLFAFFIKSLAMAITLSCGGSGGVLTPTFFVGATAGATFARLTGSDPILLSVMGFTAVLAGAANTPITASIMAMEIMGPQATPLAAIACVLSFVVSGHRSIYPTQVLARPKSKVFEISPYSSEQAFYKVKILSSKIFLSRYIRALRIKQKNK</sequence>
<dbReference type="Pfam" id="PF00654">
    <property type="entry name" value="Voltage_CLC"/>
    <property type="match status" value="1"/>
</dbReference>
<dbReference type="PRINTS" id="PR00762">
    <property type="entry name" value="CLCHANNEL"/>
</dbReference>
<dbReference type="InterPro" id="IPR014743">
    <property type="entry name" value="Cl-channel_core"/>
</dbReference>
<dbReference type="GO" id="GO:0016020">
    <property type="term" value="C:membrane"/>
    <property type="evidence" value="ECO:0007669"/>
    <property type="project" value="UniProtKB-SubCell"/>
</dbReference>
<evidence type="ECO:0000256" key="4">
    <source>
        <dbReference type="ARBA" id="ARBA00023136"/>
    </source>
</evidence>
<dbReference type="GO" id="GO:0015108">
    <property type="term" value="F:chloride transmembrane transporter activity"/>
    <property type="evidence" value="ECO:0007669"/>
    <property type="project" value="InterPro"/>
</dbReference>
<dbReference type="EMBL" id="FNPD01000008">
    <property type="protein sequence ID" value="SDY01585.1"/>
    <property type="molecule type" value="Genomic_DNA"/>
</dbReference>
<organism evidence="6 7">
    <name type="scientific">Acetomicrobium thermoterrenum DSM 13490</name>
    <dbReference type="NCBI Taxonomy" id="1120987"/>
    <lineage>
        <taxon>Bacteria</taxon>
        <taxon>Thermotogati</taxon>
        <taxon>Synergistota</taxon>
        <taxon>Synergistia</taxon>
        <taxon>Synergistales</taxon>
        <taxon>Acetomicrobiaceae</taxon>
        <taxon>Acetomicrobium</taxon>
    </lineage>
</organism>
<reference evidence="7" key="1">
    <citation type="submission" date="2016-10" db="EMBL/GenBank/DDBJ databases">
        <authorList>
            <person name="Varghese N."/>
            <person name="Submissions S."/>
        </authorList>
    </citation>
    <scope>NUCLEOTIDE SEQUENCE [LARGE SCALE GENOMIC DNA]</scope>
    <source>
        <strain evidence="7">DSM 13490</strain>
    </source>
</reference>
<evidence type="ECO:0000313" key="6">
    <source>
        <dbReference type="EMBL" id="SDY01585.1"/>
    </source>
</evidence>
<feature type="transmembrane region" description="Helical" evidence="5">
    <location>
        <begin position="384"/>
        <end position="402"/>
    </location>
</feature>
<feature type="transmembrane region" description="Helical" evidence="5">
    <location>
        <begin position="225"/>
        <end position="246"/>
    </location>
</feature>
<feature type="transmembrane region" description="Helical" evidence="5">
    <location>
        <begin position="349"/>
        <end position="372"/>
    </location>
</feature>
<feature type="transmembrane region" description="Helical" evidence="5">
    <location>
        <begin position="12"/>
        <end position="44"/>
    </location>
</feature>
<keyword evidence="7" id="KW-1185">Reference proteome</keyword>
<proteinExistence type="predicted"/>
<dbReference type="Proteomes" id="UP000199266">
    <property type="component" value="Unassembled WGS sequence"/>
</dbReference>
<evidence type="ECO:0000256" key="5">
    <source>
        <dbReference type="SAM" id="Phobius"/>
    </source>
</evidence>
<feature type="transmembrane region" description="Helical" evidence="5">
    <location>
        <begin position="56"/>
        <end position="74"/>
    </location>
</feature>
<dbReference type="InterPro" id="IPR001807">
    <property type="entry name" value="ClC"/>
</dbReference>
<accession>A0A1H3GEY1</accession>
<keyword evidence="4 5" id="KW-0472">Membrane</keyword>
<name>A0A1H3GEY1_9BACT</name>
<evidence type="ECO:0000313" key="7">
    <source>
        <dbReference type="Proteomes" id="UP000199266"/>
    </source>
</evidence>
<keyword evidence="3 5" id="KW-1133">Transmembrane helix</keyword>
<dbReference type="Gene3D" id="1.10.3080.10">
    <property type="entry name" value="Clc chloride channel"/>
    <property type="match status" value="1"/>
</dbReference>
<feature type="transmembrane region" description="Helical" evidence="5">
    <location>
        <begin position="153"/>
        <end position="177"/>
    </location>
</feature>
<dbReference type="SUPFAM" id="SSF81340">
    <property type="entry name" value="Clc chloride channel"/>
    <property type="match status" value="1"/>
</dbReference>